<dbReference type="InterPro" id="IPR011990">
    <property type="entry name" value="TPR-like_helical_dom_sf"/>
</dbReference>
<dbReference type="Pfam" id="PF13374">
    <property type="entry name" value="TPR_10"/>
    <property type="match status" value="1"/>
</dbReference>
<dbReference type="PANTHER" id="PTHR45228">
    <property type="entry name" value="CYCLIC DI-GMP PHOSPHODIESTERASE TM_0186-RELATED"/>
    <property type="match status" value="1"/>
</dbReference>
<organism evidence="6">
    <name type="scientific">Meiothermus ruber</name>
    <dbReference type="NCBI Taxonomy" id="277"/>
    <lineage>
        <taxon>Bacteria</taxon>
        <taxon>Thermotogati</taxon>
        <taxon>Deinococcota</taxon>
        <taxon>Deinococci</taxon>
        <taxon>Thermales</taxon>
        <taxon>Thermaceae</taxon>
        <taxon>Meiothermus</taxon>
    </lineage>
</organism>
<feature type="domain" description="GGDEF" evidence="3">
    <location>
        <begin position="749"/>
        <end position="878"/>
    </location>
</feature>
<dbReference type="PROSITE" id="PS50005">
    <property type="entry name" value="TPR"/>
    <property type="match status" value="2"/>
</dbReference>
<dbReference type="SUPFAM" id="SSF48452">
    <property type="entry name" value="TPR-like"/>
    <property type="match status" value="3"/>
</dbReference>
<dbReference type="Pfam" id="PF13487">
    <property type="entry name" value="HD_5"/>
    <property type="match status" value="1"/>
</dbReference>
<feature type="coiled-coil region" evidence="2">
    <location>
        <begin position="676"/>
        <end position="721"/>
    </location>
</feature>
<dbReference type="InterPro" id="IPR037522">
    <property type="entry name" value="HD_GYP_dom"/>
</dbReference>
<dbReference type="InterPro" id="IPR029787">
    <property type="entry name" value="Nucleotide_cyclase"/>
</dbReference>
<dbReference type="Pfam" id="PF13432">
    <property type="entry name" value="TPR_16"/>
    <property type="match status" value="1"/>
</dbReference>
<evidence type="ECO:0000259" key="4">
    <source>
        <dbReference type="PROSITE" id="PS51831"/>
    </source>
</evidence>
<dbReference type="PROSITE" id="PS50887">
    <property type="entry name" value="GGDEF"/>
    <property type="match status" value="1"/>
</dbReference>
<dbReference type="SMART" id="SM00471">
    <property type="entry name" value="HDc"/>
    <property type="match status" value="1"/>
</dbReference>
<name>A0A7C3DPS4_MEIRU</name>
<dbReference type="InterPro" id="IPR003607">
    <property type="entry name" value="HD/PDEase_dom"/>
</dbReference>
<dbReference type="PANTHER" id="PTHR45228:SF8">
    <property type="entry name" value="TWO-COMPONENT RESPONSE REGULATOR-RELATED"/>
    <property type="match status" value="1"/>
</dbReference>
<proteinExistence type="predicted"/>
<dbReference type="Gene3D" id="1.25.40.10">
    <property type="entry name" value="Tetratricopeptide repeat domain"/>
    <property type="match status" value="2"/>
</dbReference>
<dbReference type="NCBIfam" id="TIGR00254">
    <property type="entry name" value="GGDEF"/>
    <property type="match status" value="1"/>
</dbReference>
<feature type="domain" description="HD" evidence="4">
    <location>
        <begin position="484"/>
        <end position="608"/>
    </location>
</feature>
<dbReference type="SUPFAM" id="SSF109604">
    <property type="entry name" value="HD-domain/PDEase-like"/>
    <property type="match status" value="1"/>
</dbReference>
<reference evidence="6" key="1">
    <citation type="journal article" date="2020" name="mSystems">
        <title>Genome- and Community-Level Interaction Insights into Carbon Utilization and Element Cycling Functions of Hydrothermarchaeota in Hydrothermal Sediment.</title>
        <authorList>
            <person name="Zhou Z."/>
            <person name="Liu Y."/>
            <person name="Xu W."/>
            <person name="Pan J."/>
            <person name="Luo Z.H."/>
            <person name="Li M."/>
        </authorList>
    </citation>
    <scope>NUCLEOTIDE SEQUENCE [LARGE SCALE GENOMIC DNA]</scope>
    <source>
        <strain evidence="6">SpSt-524</strain>
    </source>
</reference>
<dbReference type="Pfam" id="PF13424">
    <property type="entry name" value="TPR_12"/>
    <property type="match status" value="1"/>
</dbReference>
<feature type="repeat" description="TPR" evidence="1">
    <location>
        <begin position="175"/>
        <end position="208"/>
    </location>
</feature>
<feature type="domain" description="HD-GYP" evidence="5">
    <location>
        <begin position="462"/>
        <end position="659"/>
    </location>
</feature>
<dbReference type="SUPFAM" id="SSF55073">
    <property type="entry name" value="Nucleotide cyclase"/>
    <property type="match status" value="1"/>
</dbReference>
<dbReference type="Pfam" id="PF00990">
    <property type="entry name" value="GGDEF"/>
    <property type="match status" value="1"/>
</dbReference>
<comment type="caution">
    <text evidence="6">The sequence shown here is derived from an EMBL/GenBank/DDBJ whole genome shotgun (WGS) entry which is preliminary data.</text>
</comment>
<dbReference type="InterPro" id="IPR052020">
    <property type="entry name" value="Cyclic_di-GMP/3'3'-cGAMP_PDE"/>
</dbReference>
<keyword evidence="2" id="KW-0175">Coiled coil</keyword>
<evidence type="ECO:0000256" key="2">
    <source>
        <dbReference type="SAM" id="Coils"/>
    </source>
</evidence>
<evidence type="ECO:0000313" key="6">
    <source>
        <dbReference type="EMBL" id="HFG20808.1"/>
    </source>
</evidence>
<dbReference type="CDD" id="cd00077">
    <property type="entry name" value="HDc"/>
    <property type="match status" value="1"/>
</dbReference>
<dbReference type="SMART" id="SM00028">
    <property type="entry name" value="TPR"/>
    <property type="match status" value="9"/>
</dbReference>
<dbReference type="AlphaFoldDB" id="A0A7C3DPS4"/>
<feature type="repeat" description="TPR" evidence="1">
    <location>
        <begin position="216"/>
        <end position="249"/>
    </location>
</feature>
<dbReference type="InterPro" id="IPR000160">
    <property type="entry name" value="GGDEF_dom"/>
</dbReference>
<dbReference type="SMART" id="SM00267">
    <property type="entry name" value="GGDEF"/>
    <property type="match status" value="1"/>
</dbReference>
<gene>
    <name evidence="6" type="ORF">ENS82_08855</name>
</gene>
<dbReference type="InterPro" id="IPR043128">
    <property type="entry name" value="Rev_trsase/Diguanyl_cyclase"/>
</dbReference>
<dbReference type="PROSITE" id="PS51832">
    <property type="entry name" value="HD_GYP"/>
    <property type="match status" value="1"/>
</dbReference>
<dbReference type="EMBL" id="DSWI01000018">
    <property type="protein sequence ID" value="HFG20808.1"/>
    <property type="molecule type" value="Genomic_DNA"/>
</dbReference>
<dbReference type="InterPro" id="IPR019734">
    <property type="entry name" value="TPR_rpt"/>
</dbReference>
<dbReference type="Gene3D" id="1.10.3210.10">
    <property type="entry name" value="Hypothetical protein af1432"/>
    <property type="match status" value="1"/>
</dbReference>
<keyword evidence="1" id="KW-0802">TPR repeat</keyword>
<protein>
    <submittedName>
        <fullName evidence="6">Diguanylate cyclase</fullName>
    </submittedName>
</protein>
<evidence type="ECO:0000259" key="5">
    <source>
        <dbReference type="PROSITE" id="PS51832"/>
    </source>
</evidence>
<accession>A0A7C3DPS4</accession>
<dbReference type="Gene3D" id="3.30.70.270">
    <property type="match status" value="1"/>
</dbReference>
<dbReference type="InterPro" id="IPR006674">
    <property type="entry name" value="HD_domain"/>
</dbReference>
<evidence type="ECO:0000256" key="1">
    <source>
        <dbReference type="PROSITE-ProRule" id="PRU00339"/>
    </source>
</evidence>
<dbReference type="CDD" id="cd01949">
    <property type="entry name" value="GGDEF"/>
    <property type="match status" value="1"/>
</dbReference>
<dbReference type="PROSITE" id="PS51831">
    <property type="entry name" value="HD"/>
    <property type="match status" value="1"/>
</dbReference>
<sequence>MQRDTDKATGHSTPAPATVESLLSDAQGHLSRNPRQAVRLAEQAKALAHLNGQTMHEVRAALILARAYLRLGQLVESLRVAQTGLGLAQDPEQQLESLRLLANILRERGELGQASMYLEEAIRLAQEAHLPAAEADCLNLQAGIHHARAEYAQALDKLTRALGIVRTLDNPAAQASYLNNIGILRTELGQYSQALEAFLEAYQLYQQEGHSARNRAGNLASIGNLYMEMGDFDQAHRYYELALDETRQSDDRVIELQVIQLMAELAYKRQDFSQAQELYQTILRASKEQGMERVQAAALEGLAKAQMALGQPKVAAQTLSEVLQMARSSGWGTTVLDVLLSLGEAWLAQGELEQALACGLEVLELAGQANRKRSTYLAHRLLAQVHRTGGAYQKAFEHLEEYHRLEREVFNEESEHKRQTLINHLELERVRTEAEQLRLRTQLERQAREEAQARVFQRTQELEFAQLEIVSRLALAAEFRDDATGEHTYRVGRNAAMIAKQLGWPSSEVEILRLAARLHDVGKIGIPDAILLKRDRLTADEYEIVKEHTTIGARILSGGRSRLLRLAEEIALTHHEHFDGSGYPKGLVGQNIPISGRIVAVADVLDALTHERPYKRAWSVGEALAEIRRQSGRQFDPAVVEACLAVFADVSVGVEEYMQRLDSDLSLSVQLEKAQLGWADKEVEQLRQNFEQLLAERTRELEQARREAQMLARRMELMAHTDVLTGLGNRRAFESDLESEVTRAYRVGYPLSVLALDVDTLKQLNDTEGHERGDALLRTFAQAVQESFLDVGRVYRIGGDEFAAILPYLETHHHGEILHRIDAAVRHTQQQGFPNASVSRGIATLPEEASSDGDLVRLSDQRMYQDKLMRRKARGVDA</sequence>
<evidence type="ECO:0000259" key="3">
    <source>
        <dbReference type="PROSITE" id="PS50887"/>
    </source>
</evidence>